<evidence type="ECO:0000259" key="1">
    <source>
        <dbReference type="PROSITE" id="PS51186"/>
    </source>
</evidence>
<gene>
    <name evidence="2" type="ORF">ACFFUT_03635</name>
</gene>
<dbReference type="EMBL" id="JBHMEA010000008">
    <property type="protein sequence ID" value="MFB9230879.1"/>
    <property type="molecule type" value="Genomic_DNA"/>
</dbReference>
<proteinExistence type="predicted"/>
<dbReference type="InterPro" id="IPR016181">
    <property type="entry name" value="Acyl_CoA_acyltransferase"/>
</dbReference>
<organism evidence="2 3">
    <name type="scientific">Pseudohalocynthiibacter aestuariivivens</name>
    <dbReference type="NCBI Taxonomy" id="1591409"/>
    <lineage>
        <taxon>Bacteria</taxon>
        <taxon>Pseudomonadati</taxon>
        <taxon>Pseudomonadota</taxon>
        <taxon>Alphaproteobacteria</taxon>
        <taxon>Rhodobacterales</taxon>
        <taxon>Paracoccaceae</taxon>
        <taxon>Pseudohalocynthiibacter</taxon>
    </lineage>
</organism>
<dbReference type="InterPro" id="IPR000182">
    <property type="entry name" value="GNAT_dom"/>
</dbReference>
<keyword evidence="3" id="KW-1185">Reference proteome</keyword>
<name>A0ABV5JBR9_9RHOB</name>
<dbReference type="CDD" id="cd04301">
    <property type="entry name" value="NAT_SF"/>
    <property type="match status" value="1"/>
</dbReference>
<comment type="caution">
    <text evidence="2">The sequence shown here is derived from an EMBL/GenBank/DDBJ whole genome shotgun (WGS) entry which is preliminary data.</text>
</comment>
<dbReference type="EC" id="2.3.-.-" evidence="2"/>
<evidence type="ECO:0000313" key="2">
    <source>
        <dbReference type="EMBL" id="MFB9230879.1"/>
    </source>
</evidence>
<dbReference type="Gene3D" id="3.40.630.30">
    <property type="match status" value="1"/>
</dbReference>
<dbReference type="SUPFAM" id="SSF55729">
    <property type="entry name" value="Acyl-CoA N-acyltransferases (Nat)"/>
    <property type="match status" value="1"/>
</dbReference>
<protein>
    <submittedName>
        <fullName evidence="2">GNAT family N-acetyltransferase</fullName>
        <ecNumber evidence="2">2.3.-.-</ecNumber>
    </submittedName>
</protein>
<dbReference type="GO" id="GO:0016746">
    <property type="term" value="F:acyltransferase activity"/>
    <property type="evidence" value="ECO:0007669"/>
    <property type="project" value="UniProtKB-KW"/>
</dbReference>
<dbReference type="RefSeq" id="WP_213891127.1">
    <property type="nucleotide sequence ID" value="NZ_JAGFNU010000019.1"/>
</dbReference>
<keyword evidence="2" id="KW-0808">Transferase</keyword>
<evidence type="ECO:0000313" key="3">
    <source>
        <dbReference type="Proteomes" id="UP001589683"/>
    </source>
</evidence>
<feature type="domain" description="N-acetyltransferase" evidence="1">
    <location>
        <begin position="5"/>
        <end position="144"/>
    </location>
</feature>
<accession>A0ABV5JBR9</accession>
<sequence>MTKKWMIRETTSGDIAQVLSLYPLAFPEEELRPVVLALLKDGSDVLSLAGFDGDALVAHVLFTICETEELDRTGSLLAPLGVIPLLQRRRLGSSLVRAGLERLEKRGIKQVFVLGDPAYYQRLGFSPERQVLTPYAIPEEWADDWQSIQLAAQAPLAPGRLALPEPWMNPVLWEL</sequence>
<dbReference type="Proteomes" id="UP001589683">
    <property type="component" value="Unassembled WGS sequence"/>
</dbReference>
<dbReference type="Pfam" id="PF00583">
    <property type="entry name" value="Acetyltransf_1"/>
    <property type="match status" value="1"/>
</dbReference>
<reference evidence="2 3" key="1">
    <citation type="submission" date="2024-09" db="EMBL/GenBank/DDBJ databases">
        <authorList>
            <person name="Sun Q."/>
            <person name="Mori K."/>
        </authorList>
    </citation>
    <scope>NUCLEOTIDE SEQUENCE [LARGE SCALE GENOMIC DNA]</scope>
    <source>
        <strain evidence="2 3">CECT 8726</strain>
    </source>
</reference>
<keyword evidence="2" id="KW-0012">Acyltransferase</keyword>
<dbReference type="PROSITE" id="PS51186">
    <property type="entry name" value="GNAT"/>
    <property type="match status" value="1"/>
</dbReference>